<dbReference type="SMART" id="SM00824">
    <property type="entry name" value="PKS_TE"/>
    <property type="match status" value="1"/>
</dbReference>
<dbReference type="SUPFAM" id="SSF53474">
    <property type="entry name" value="alpha/beta-Hydrolases"/>
    <property type="match status" value="1"/>
</dbReference>
<dbReference type="GO" id="GO:0006633">
    <property type="term" value="P:fatty acid biosynthetic process"/>
    <property type="evidence" value="ECO:0007669"/>
    <property type="project" value="TreeGrafter"/>
</dbReference>
<dbReference type="Gene3D" id="3.40.50.1820">
    <property type="entry name" value="alpha/beta hydrolase"/>
    <property type="match status" value="1"/>
</dbReference>
<dbReference type="SUPFAM" id="SSF51197">
    <property type="entry name" value="Clavaminate synthase-like"/>
    <property type="match status" value="1"/>
</dbReference>
<evidence type="ECO:0000256" key="1">
    <source>
        <dbReference type="ARBA" id="ARBA00022450"/>
    </source>
</evidence>
<keyword evidence="3" id="KW-0808">Transferase</keyword>
<reference evidence="6 7" key="1">
    <citation type="submission" date="2019-02" db="EMBL/GenBank/DDBJ databases">
        <title>Genome sequencing of the rare red list fungi Phlebia centrifuga.</title>
        <authorList>
            <person name="Buettner E."/>
            <person name="Kellner H."/>
        </authorList>
    </citation>
    <scope>NUCLEOTIDE SEQUENCE [LARGE SCALE GENOMIC DNA]</scope>
    <source>
        <strain evidence="6 7">DSM 108282</strain>
    </source>
</reference>
<dbReference type="InterPro" id="IPR044861">
    <property type="entry name" value="IPNS-like_FE2OG_OXY"/>
</dbReference>
<dbReference type="Pfam" id="PF14226">
    <property type="entry name" value="DIOX_N"/>
    <property type="match status" value="1"/>
</dbReference>
<keyword evidence="1" id="KW-0596">Phosphopantetheine</keyword>
<protein>
    <recommendedName>
        <fullName evidence="8">Carrier domain-containing protein</fullName>
    </recommendedName>
</protein>
<dbReference type="PROSITE" id="PS51471">
    <property type="entry name" value="FE2OG_OXY"/>
    <property type="match status" value="1"/>
</dbReference>
<evidence type="ECO:0008006" key="8">
    <source>
        <dbReference type="Google" id="ProtNLM"/>
    </source>
</evidence>
<evidence type="ECO:0000313" key="6">
    <source>
        <dbReference type="EMBL" id="THG99448.1"/>
    </source>
</evidence>
<dbReference type="Pfam" id="PF00975">
    <property type="entry name" value="Thioesterase"/>
    <property type="match status" value="1"/>
</dbReference>
<comment type="caution">
    <text evidence="6">The sequence shown here is derived from an EMBL/GenBank/DDBJ whole genome shotgun (WGS) entry which is preliminary data.</text>
</comment>
<dbReference type="PANTHER" id="PTHR24096:SF267">
    <property type="entry name" value="MALONATE--COA LIGASE ACSF3, MITOCHONDRIAL"/>
    <property type="match status" value="1"/>
</dbReference>
<proteinExistence type="predicted"/>
<dbReference type="InterPro" id="IPR042099">
    <property type="entry name" value="ANL_N_sf"/>
</dbReference>
<dbReference type="InterPro" id="IPR027443">
    <property type="entry name" value="IPNS-like_sf"/>
</dbReference>
<keyword evidence="2" id="KW-0597">Phosphoprotein</keyword>
<evidence type="ECO:0000256" key="3">
    <source>
        <dbReference type="ARBA" id="ARBA00022679"/>
    </source>
</evidence>
<dbReference type="InterPro" id="IPR001031">
    <property type="entry name" value="Thioesterase"/>
</dbReference>
<accession>A0A4S4KLU2</accession>
<dbReference type="InterPro" id="IPR026992">
    <property type="entry name" value="DIOX_N"/>
</dbReference>
<evidence type="ECO:0000259" key="4">
    <source>
        <dbReference type="PROSITE" id="PS50075"/>
    </source>
</evidence>
<organism evidence="6 7">
    <name type="scientific">Hermanssonia centrifuga</name>
    <dbReference type="NCBI Taxonomy" id="98765"/>
    <lineage>
        <taxon>Eukaryota</taxon>
        <taxon>Fungi</taxon>
        <taxon>Dikarya</taxon>
        <taxon>Basidiomycota</taxon>
        <taxon>Agaricomycotina</taxon>
        <taxon>Agaricomycetes</taxon>
        <taxon>Polyporales</taxon>
        <taxon>Meruliaceae</taxon>
        <taxon>Hermanssonia</taxon>
    </lineage>
</organism>
<dbReference type="Gene3D" id="3.40.50.12780">
    <property type="entry name" value="N-terminal domain of ligase-like"/>
    <property type="match status" value="1"/>
</dbReference>
<dbReference type="PANTHER" id="PTHR24096">
    <property type="entry name" value="LONG-CHAIN-FATTY-ACID--COA LIGASE"/>
    <property type="match status" value="1"/>
</dbReference>
<dbReference type="InterPro" id="IPR045851">
    <property type="entry name" value="AMP-bd_C_sf"/>
</dbReference>
<dbReference type="SUPFAM" id="SSF47336">
    <property type="entry name" value="ACP-like"/>
    <property type="match status" value="1"/>
</dbReference>
<feature type="domain" description="Carrier" evidence="4">
    <location>
        <begin position="574"/>
        <end position="652"/>
    </location>
</feature>
<sequence>MTISPLSSLPALLSQRAQNPRAELGYLNDDGTIRKSSTYAQLLADAQCAALRLLSFGLEAKDVVIISLPDHQSSIRMFWACCFAGIPVCPIPPLHPDVTRQRLFFEHLDALLHKPTLITDEATSISVKAVAPQLRSITLAELDRAAINSDKQHAIYPNRFPKPDDIACLMLTSGSTGNCKAVALSHSNLLSSISGKIRHHGTTSDSRFLNWIAFDHVACVSEIHLQALFADASQYHISASAVIRNPRILLTLCSQLRISYSFSPNFLLAQICRSVSETPFDEGSLELSRLVALISGGESVPTNIAISFADIIERFGARRDVLRAGFGMTETGAGCIYDVRPIPRDVSNNAGKYLSLGKCCPGVTARVIDTNKGYSSKPMQEGQLQVSGPTVFRKYYNDSQATNASFTSDGWFITGDIAIIDLDGNLSLTAREKDCLNINGVKYPTLDIERDVDSADIDGILKASIYVCPMRLPDAPSETYGVFYQHHIPVDRSLGKDELARIVATNRAIKAACTVSCGQIPHVVLPLPSPFFVKTALGKVSRSALSSAYLKGTCSSLEQQLSAAQSHSDYAKDGPRSEVEHAVFDVVSSVFNIPSSSLHRSLNLFDFGASSLDLMRLKQFLQERLSVSDLPTIGLLKHPELGPLCDYLSLLVNSRSKDMSSSYDPLVCLHSEGSQPPLFLIHPGVGEILVFINLARVLNDDRPVYALRARGFDNDDKAFSSLDEMAESYTAAIKARYPQGPYYIAGYSFGGAVAFEVTKKLESEGRTVAWLGIMNLPPHIQFRMHELVWLEVMINLCVFLALFPDGESGSMIAQVQGHFPELRSSDSEPSCATDVIKWVFDHSDQARLDALQLKLPDFERWIRVAYDISCTGRSYEPSGSVRGALTTIFCAIPLHSMGTREEFKADRLSKWADFCQGPYEMVDVDGEHYTMLSETHVSSFAEKLRGAIGRSQLPKDSAIPRPKLDFDAIPIIDFSLYSSDKGKYFQQMQYALEDVGFGILVNAPGFEDTFQKELFSLADQLFNKPQEWRDELGTSTSYSLRGYFRADTIQGHHKAFAEAYRFGLEMPSPPTDAPFWLRLHEGPNQWPREDDLPGFRSMMETLFQQYRNLNITLNEHVCQLLNIPNKVLNDFFPSKAEFNSAIWHYFPVTPEILSEAQDGFLQGMHEHRDPSTFLTCLIQSRAGLQAKNHAGTWVDVPMVPGGVVFNIGMQLMKLTGGKFVATTHRVNTLKIDTDRYTIPYVMSTRLDVPIKPLPQFDSEEAAKIHVPPNAQVLKLMKIEDPLLRSGYARLSLFPAATQKLYPKEFEEGREMGIL</sequence>
<dbReference type="InterPro" id="IPR036736">
    <property type="entry name" value="ACP-like_sf"/>
</dbReference>
<dbReference type="GO" id="GO:0031957">
    <property type="term" value="F:very long-chain fatty acid-CoA ligase activity"/>
    <property type="evidence" value="ECO:0007669"/>
    <property type="project" value="TreeGrafter"/>
</dbReference>
<dbReference type="Gene3D" id="3.30.300.30">
    <property type="match status" value="1"/>
</dbReference>
<dbReference type="InterPro" id="IPR020802">
    <property type="entry name" value="TesA-like"/>
</dbReference>
<dbReference type="Pfam" id="PF00501">
    <property type="entry name" value="AMP-binding"/>
    <property type="match status" value="1"/>
</dbReference>
<dbReference type="PROSITE" id="PS50075">
    <property type="entry name" value="CARRIER"/>
    <property type="match status" value="1"/>
</dbReference>
<gene>
    <name evidence="6" type="ORF">EW026_g2900</name>
</gene>
<dbReference type="EMBL" id="SGPJ01000079">
    <property type="protein sequence ID" value="THG99448.1"/>
    <property type="molecule type" value="Genomic_DNA"/>
</dbReference>
<dbReference type="Gene3D" id="1.10.1200.10">
    <property type="entry name" value="ACP-like"/>
    <property type="match status" value="1"/>
</dbReference>
<dbReference type="GO" id="GO:0016740">
    <property type="term" value="F:transferase activity"/>
    <property type="evidence" value="ECO:0007669"/>
    <property type="project" value="UniProtKB-KW"/>
</dbReference>
<feature type="domain" description="Fe2OG dioxygenase" evidence="5">
    <location>
        <begin position="1137"/>
        <end position="1248"/>
    </location>
</feature>
<dbReference type="InterPro" id="IPR005123">
    <property type="entry name" value="Oxoglu/Fe-dep_dioxygenase_dom"/>
</dbReference>
<dbReference type="Proteomes" id="UP000309038">
    <property type="component" value="Unassembled WGS sequence"/>
</dbReference>
<evidence type="ECO:0000313" key="7">
    <source>
        <dbReference type="Proteomes" id="UP000309038"/>
    </source>
</evidence>
<evidence type="ECO:0000256" key="2">
    <source>
        <dbReference type="ARBA" id="ARBA00022553"/>
    </source>
</evidence>
<keyword evidence="7" id="KW-1185">Reference proteome</keyword>
<dbReference type="Gene3D" id="2.60.120.330">
    <property type="entry name" value="B-lactam Antibiotic, Isopenicillin N Synthase, Chain"/>
    <property type="match status" value="1"/>
</dbReference>
<dbReference type="InterPro" id="IPR000873">
    <property type="entry name" value="AMP-dep_synth/lig_dom"/>
</dbReference>
<name>A0A4S4KLU2_9APHY</name>
<dbReference type="Pfam" id="PF00550">
    <property type="entry name" value="PP-binding"/>
    <property type="match status" value="1"/>
</dbReference>
<dbReference type="SUPFAM" id="SSF56801">
    <property type="entry name" value="Acetyl-CoA synthetase-like"/>
    <property type="match status" value="1"/>
</dbReference>
<dbReference type="InterPro" id="IPR029058">
    <property type="entry name" value="AB_hydrolase_fold"/>
</dbReference>
<evidence type="ECO:0000259" key="5">
    <source>
        <dbReference type="PROSITE" id="PS51471"/>
    </source>
</evidence>
<dbReference type="InterPro" id="IPR009081">
    <property type="entry name" value="PP-bd_ACP"/>
</dbReference>
<dbReference type="Pfam" id="PF03171">
    <property type="entry name" value="2OG-FeII_Oxy"/>
    <property type="match status" value="1"/>
</dbReference>